<organism evidence="8 9">
    <name type="scientific">Roseateles asaccharophilus</name>
    <dbReference type="NCBI Taxonomy" id="582607"/>
    <lineage>
        <taxon>Bacteria</taxon>
        <taxon>Pseudomonadati</taxon>
        <taxon>Pseudomonadota</taxon>
        <taxon>Betaproteobacteria</taxon>
        <taxon>Burkholderiales</taxon>
        <taxon>Sphaerotilaceae</taxon>
        <taxon>Roseateles</taxon>
    </lineage>
</organism>
<feature type="transmembrane region" description="Helical" evidence="6">
    <location>
        <begin position="269"/>
        <end position="291"/>
    </location>
</feature>
<dbReference type="RefSeq" id="WP_133603710.1">
    <property type="nucleotide sequence ID" value="NZ_JAUFPJ010000004.1"/>
</dbReference>
<evidence type="ECO:0000313" key="9">
    <source>
        <dbReference type="Proteomes" id="UP000295357"/>
    </source>
</evidence>
<evidence type="ECO:0000313" key="8">
    <source>
        <dbReference type="EMBL" id="TDP09750.1"/>
    </source>
</evidence>
<evidence type="ECO:0000256" key="2">
    <source>
        <dbReference type="ARBA" id="ARBA00022475"/>
    </source>
</evidence>
<dbReference type="PANTHER" id="PTHR42920">
    <property type="entry name" value="OS03G0707200 PROTEIN-RELATED"/>
    <property type="match status" value="1"/>
</dbReference>
<name>A0A4R6N3M2_9BURK</name>
<dbReference type="InterPro" id="IPR037185">
    <property type="entry name" value="EmrE-like"/>
</dbReference>
<feature type="transmembrane region" description="Helical" evidence="6">
    <location>
        <begin position="33"/>
        <end position="53"/>
    </location>
</feature>
<dbReference type="OrthoDB" id="9804865at2"/>
<evidence type="ECO:0000256" key="5">
    <source>
        <dbReference type="ARBA" id="ARBA00023136"/>
    </source>
</evidence>
<feature type="transmembrane region" description="Helical" evidence="6">
    <location>
        <begin position="213"/>
        <end position="234"/>
    </location>
</feature>
<reference evidence="8 9" key="1">
    <citation type="submission" date="2019-03" db="EMBL/GenBank/DDBJ databases">
        <title>Genomic Encyclopedia of Type Strains, Phase IV (KMG-IV): sequencing the most valuable type-strain genomes for metagenomic binning, comparative biology and taxonomic classification.</title>
        <authorList>
            <person name="Goeker M."/>
        </authorList>
    </citation>
    <scope>NUCLEOTIDE SEQUENCE [LARGE SCALE GENOMIC DNA]</scope>
    <source>
        <strain evidence="8 9">DSM 25082</strain>
    </source>
</reference>
<protein>
    <submittedName>
        <fullName evidence="8">Threonine/homoserine efflux transporter RhtA</fullName>
    </submittedName>
</protein>
<feature type="transmembrane region" description="Helical" evidence="6">
    <location>
        <begin position="154"/>
        <end position="174"/>
    </location>
</feature>
<evidence type="ECO:0000256" key="3">
    <source>
        <dbReference type="ARBA" id="ARBA00022692"/>
    </source>
</evidence>
<comment type="caution">
    <text evidence="8">The sequence shown here is derived from an EMBL/GenBank/DDBJ whole genome shotgun (WGS) entry which is preliminary data.</text>
</comment>
<dbReference type="Proteomes" id="UP000295357">
    <property type="component" value="Unassembled WGS sequence"/>
</dbReference>
<comment type="subcellular location">
    <subcellularLocation>
        <location evidence="1">Cell membrane</location>
        <topology evidence="1">Multi-pass membrane protein</topology>
    </subcellularLocation>
</comment>
<keyword evidence="4 6" id="KW-1133">Transmembrane helix</keyword>
<evidence type="ECO:0000256" key="6">
    <source>
        <dbReference type="SAM" id="Phobius"/>
    </source>
</evidence>
<dbReference type="PANTHER" id="PTHR42920:SF5">
    <property type="entry name" value="EAMA DOMAIN-CONTAINING PROTEIN"/>
    <property type="match status" value="1"/>
</dbReference>
<feature type="transmembrane region" description="Helical" evidence="6">
    <location>
        <begin position="181"/>
        <end position="201"/>
    </location>
</feature>
<dbReference type="InterPro" id="IPR051258">
    <property type="entry name" value="Diverse_Substrate_Transporter"/>
</dbReference>
<proteinExistence type="predicted"/>
<evidence type="ECO:0000256" key="4">
    <source>
        <dbReference type="ARBA" id="ARBA00022989"/>
    </source>
</evidence>
<keyword evidence="3 6" id="KW-0812">Transmembrane</keyword>
<dbReference type="AlphaFoldDB" id="A0A4R6N3M2"/>
<feature type="domain" description="EamA" evidence="7">
    <location>
        <begin position="7"/>
        <end position="142"/>
    </location>
</feature>
<dbReference type="GO" id="GO:0005886">
    <property type="term" value="C:plasma membrane"/>
    <property type="evidence" value="ECO:0007669"/>
    <property type="project" value="UniProtKB-SubCell"/>
</dbReference>
<dbReference type="EMBL" id="SNXE01000004">
    <property type="protein sequence ID" value="TDP09750.1"/>
    <property type="molecule type" value="Genomic_DNA"/>
</dbReference>
<dbReference type="SUPFAM" id="SSF103481">
    <property type="entry name" value="Multidrug resistance efflux transporter EmrE"/>
    <property type="match status" value="2"/>
</dbReference>
<feature type="transmembrane region" description="Helical" evidence="6">
    <location>
        <begin position="241"/>
        <end position="263"/>
    </location>
</feature>
<evidence type="ECO:0000259" key="7">
    <source>
        <dbReference type="Pfam" id="PF00892"/>
    </source>
</evidence>
<keyword evidence="9" id="KW-1185">Reference proteome</keyword>
<evidence type="ECO:0000256" key="1">
    <source>
        <dbReference type="ARBA" id="ARBA00004651"/>
    </source>
</evidence>
<dbReference type="Pfam" id="PF00892">
    <property type="entry name" value="EamA"/>
    <property type="match status" value="2"/>
</dbReference>
<feature type="domain" description="EamA" evidence="7">
    <location>
        <begin position="151"/>
        <end position="285"/>
    </location>
</feature>
<dbReference type="InterPro" id="IPR000620">
    <property type="entry name" value="EamA_dom"/>
</dbReference>
<keyword evidence="5 6" id="KW-0472">Membrane</keyword>
<feature type="transmembrane region" description="Helical" evidence="6">
    <location>
        <begin position="100"/>
        <end position="118"/>
    </location>
</feature>
<sequence>MSRIQANLLLVVIALIWGSAFVAQSHGMADIGPMAFTGVRFLIGTLVVAPLMWREWQGLQRQQRTLSRGDGLKIAGLGSLLLMGAAMQQIGIVSTTVTNAGFLTALYVPLVPVLGWLLLRHLPHWSVWPGALACLVGAFLLSGAHELKIGLGDAWVIASALPWALHVLLVGRVADRMGAPFLVAGGQFLVCGVLALAYALVAEPISWQALEAAALPIAYAGVLSVGVAFTAQVVAQRYAHAADAAIILSSETLFAALFGYLLMGDRLGPTGLAGCALILSSMLVVQLLPMLRPSAASARAQN</sequence>
<keyword evidence="2" id="KW-1003">Cell membrane</keyword>
<feature type="transmembrane region" description="Helical" evidence="6">
    <location>
        <begin position="74"/>
        <end position="94"/>
    </location>
</feature>
<accession>A0A4R6N3M2</accession>
<gene>
    <name evidence="8" type="ORF">DFR39_104315</name>
</gene>
<feature type="transmembrane region" description="Helical" evidence="6">
    <location>
        <begin position="125"/>
        <end position="142"/>
    </location>
</feature>